<keyword evidence="7" id="KW-1185">Reference proteome</keyword>
<dbReference type="EMBL" id="JAGTJQ010000011">
    <property type="protein sequence ID" value="KAH7018316.1"/>
    <property type="molecule type" value="Genomic_DNA"/>
</dbReference>
<dbReference type="PROSITE" id="PS51767">
    <property type="entry name" value="PEPTIDASE_A1"/>
    <property type="match status" value="1"/>
</dbReference>
<evidence type="ECO:0000256" key="1">
    <source>
        <dbReference type="ARBA" id="ARBA00007447"/>
    </source>
</evidence>
<comment type="similarity">
    <text evidence="1 4">Belongs to the peptidase A1 family.</text>
</comment>
<evidence type="ECO:0000313" key="6">
    <source>
        <dbReference type="EMBL" id="KAH7018316.1"/>
    </source>
</evidence>
<dbReference type="Gene3D" id="2.40.70.10">
    <property type="entry name" value="Acid Proteases"/>
    <property type="match status" value="2"/>
</dbReference>
<dbReference type="InterPro" id="IPR033121">
    <property type="entry name" value="PEPTIDASE_A1"/>
</dbReference>
<protein>
    <submittedName>
        <fullName evidence="6">Aspartic peptidase domain-containing protein</fullName>
    </submittedName>
</protein>
<dbReference type="SUPFAM" id="SSF50630">
    <property type="entry name" value="Acid proteases"/>
    <property type="match status" value="1"/>
</dbReference>
<dbReference type="OrthoDB" id="771136at2759"/>
<dbReference type="PRINTS" id="PR00792">
    <property type="entry name" value="PEPSIN"/>
</dbReference>
<evidence type="ECO:0000256" key="4">
    <source>
        <dbReference type="RuleBase" id="RU000454"/>
    </source>
</evidence>
<organism evidence="6 7">
    <name type="scientific">Microdochium trichocladiopsis</name>
    <dbReference type="NCBI Taxonomy" id="1682393"/>
    <lineage>
        <taxon>Eukaryota</taxon>
        <taxon>Fungi</taxon>
        <taxon>Dikarya</taxon>
        <taxon>Ascomycota</taxon>
        <taxon>Pezizomycotina</taxon>
        <taxon>Sordariomycetes</taxon>
        <taxon>Xylariomycetidae</taxon>
        <taxon>Xylariales</taxon>
        <taxon>Microdochiaceae</taxon>
        <taxon>Microdochium</taxon>
    </lineage>
</organism>
<dbReference type="AlphaFoldDB" id="A0A9P9BKA9"/>
<feature type="domain" description="Peptidase A1" evidence="5">
    <location>
        <begin position="1"/>
        <end position="313"/>
    </location>
</feature>
<dbReference type="PROSITE" id="PS00141">
    <property type="entry name" value="ASP_PROTEASE"/>
    <property type="match status" value="1"/>
</dbReference>
<keyword evidence="3" id="KW-1015">Disulfide bond</keyword>
<dbReference type="InterPro" id="IPR001461">
    <property type="entry name" value="Aspartic_peptidase_A1"/>
</dbReference>
<dbReference type="GO" id="GO:0006508">
    <property type="term" value="P:proteolysis"/>
    <property type="evidence" value="ECO:0007669"/>
    <property type="project" value="UniProtKB-KW"/>
</dbReference>
<dbReference type="PANTHER" id="PTHR47966:SF65">
    <property type="entry name" value="ASPARTIC-TYPE ENDOPEPTIDASE"/>
    <property type="match status" value="1"/>
</dbReference>
<keyword evidence="4" id="KW-0645">Protease</keyword>
<dbReference type="Proteomes" id="UP000756346">
    <property type="component" value="Unassembled WGS sequence"/>
</dbReference>
<feature type="disulfide bond" evidence="3">
    <location>
        <begin position="242"/>
        <end position="276"/>
    </location>
</feature>
<dbReference type="InterPro" id="IPR021109">
    <property type="entry name" value="Peptidase_aspartic_dom_sf"/>
</dbReference>
<dbReference type="PANTHER" id="PTHR47966">
    <property type="entry name" value="BETA-SITE APP-CLEAVING ENZYME, ISOFORM A-RELATED"/>
    <property type="match status" value="1"/>
</dbReference>
<dbReference type="RefSeq" id="XP_046006583.1">
    <property type="nucleotide sequence ID" value="XM_046161253.1"/>
</dbReference>
<reference evidence="6" key="1">
    <citation type="journal article" date="2021" name="Nat. Commun.">
        <title>Genetic determinants of endophytism in the Arabidopsis root mycobiome.</title>
        <authorList>
            <person name="Mesny F."/>
            <person name="Miyauchi S."/>
            <person name="Thiergart T."/>
            <person name="Pickel B."/>
            <person name="Atanasova L."/>
            <person name="Karlsson M."/>
            <person name="Huettel B."/>
            <person name="Barry K.W."/>
            <person name="Haridas S."/>
            <person name="Chen C."/>
            <person name="Bauer D."/>
            <person name="Andreopoulos W."/>
            <person name="Pangilinan J."/>
            <person name="LaButti K."/>
            <person name="Riley R."/>
            <person name="Lipzen A."/>
            <person name="Clum A."/>
            <person name="Drula E."/>
            <person name="Henrissat B."/>
            <person name="Kohler A."/>
            <person name="Grigoriev I.V."/>
            <person name="Martin F.M."/>
            <person name="Hacquard S."/>
        </authorList>
    </citation>
    <scope>NUCLEOTIDE SEQUENCE</scope>
    <source>
        <strain evidence="6">MPI-CAGE-CH-0230</strain>
    </source>
</reference>
<dbReference type="InterPro" id="IPR001969">
    <property type="entry name" value="Aspartic_peptidase_AS"/>
</dbReference>
<gene>
    <name evidence="6" type="ORF">B0I36DRAFT_388552</name>
</gene>
<keyword evidence="4" id="KW-0378">Hydrolase</keyword>
<evidence type="ECO:0000256" key="2">
    <source>
        <dbReference type="ARBA" id="ARBA00022750"/>
    </source>
</evidence>
<comment type="caution">
    <text evidence="6">The sequence shown here is derived from an EMBL/GenBank/DDBJ whole genome shotgun (WGS) entry which is preliminary data.</text>
</comment>
<evidence type="ECO:0000256" key="3">
    <source>
        <dbReference type="PIRSR" id="PIRSR601461-2"/>
    </source>
</evidence>
<name>A0A9P9BKA9_9PEZI</name>
<evidence type="ECO:0000259" key="5">
    <source>
        <dbReference type="PROSITE" id="PS51767"/>
    </source>
</evidence>
<dbReference type="GeneID" id="70190799"/>
<sequence>MQVIDVLLDTGSFELFVNPVCANSDVPDLCKSFGSYNSSASPHAAPLNKTFSIQYGGGAASGEYYKDNISLIPGTTLSQQQFGVANASQHVWFGIMGLGQGRANNYLKYPLIVDSLKTQGFTESRLFSLELGPQPPMSNPIQYSGEIVFGGLDRNKFAGHLQKVPTNPTQVYYAIKLTSLVNNPASGVSQPVTRQANAQFPIDVIVDSGTTLSILPRSLVESLAAKFPGAVYDGSGGYTVPCSYRNQRGSVTFGFGTYATISVSYNDFIWLSGNTCYLGASWSASLGLNILGSSFLRGTYVVFDQDNNALYMAPYQSCGGGDSNLVAVPEGVDAAAGIVGACQPAIVSSSTTTTTSTTTARTTTSTLNTFVSTTRTPTATGTAGNGGITAAPVVTTTITTTITRPVAHTITACPAQRTAPCALGAVATTFTIYVATICLADQGNGVFVEIPAQTAAAISPVVAPITLTLPAAGRPTTCTDDGQDTTITLRPITAAATTSTTTCTDDDDEQDTTITLRPITAAATTSCSEDEDDQDSLPTLTRITAAATTLTDCPESTPTTGMSPVTNAVLPFHTKQHQQQQASCTTCQTVTASVLPLVVSSSAAGDRSRRGVRREDAGFFSKIDVKLAAGVVVAVLGAWL</sequence>
<dbReference type="GO" id="GO:0004190">
    <property type="term" value="F:aspartic-type endopeptidase activity"/>
    <property type="evidence" value="ECO:0007669"/>
    <property type="project" value="UniProtKB-KW"/>
</dbReference>
<evidence type="ECO:0000313" key="7">
    <source>
        <dbReference type="Proteomes" id="UP000756346"/>
    </source>
</evidence>
<keyword evidence="2 4" id="KW-0064">Aspartyl protease</keyword>
<dbReference type="Pfam" id="PF00026">
    <property type="entry name" value="Asp"/>
    <property type="match status" value="1"/>
</dbReference>
<accession>A0A9P9BKA9</accession>
<proteinExistence type="inferred from homology"/>